<dbReference type="OrthoDB" id="9905608at2759"/>
<comment type="caution">
    <text evidence="2">The sequence shown here is derived from an EMBL/GenBank/DDBJ whole genome shotgun (WGS) entry which is preliminary data.</text>
</comment>
<feature type="region of interest" description="Disordered" evidence="1">
    <location>
        <begin position="1"/>
        <end position="67"/>
    </location>
</feature>
<dbReference type="EMBL" id="WNTK01000001">
    <property type="protein sequence ID" value="KAG9494588.1"/>
    <property type="molecule type" value="Genomic_DNA"/>
</dbReference>
<sequence>MGSGSSKSKRRVISICSQQPLHPKEVSKGESLVCEQKERDEGKTAQATRSVLETKESRPPPSDPDLQLLDDILTESEDCLSWQKPICKGQKMTNLTHTNYSSESLSQGQENQRQDKQVPRMLRIKPELHPVSCKSEQTQHRLQDIGDSCSKTAPGSRRIFDLENNNLLRQSHTSPDHMEAQDPVVYDDTEEALMDRIEQEYSQFHPIAPMYCGKM</sequence>
<name>A0A8J6FTQ5_ELECQ</name>
<reference evidence="2" key="1">
    <citation type="thesis" date="2020" institute="ProQuest LLC" country="789 East Eisenhower Parkway, Ann Arbor, MI, USA">
        <title>Comparative Genomics and Chromosome Evolution.</title>
        <authorList>
            <person name="Mudd A.B."/>
        </authorList>
    </citation>
    <scope>NUCLEOTIDE SEQUENCE</scope>
    <source>
        <strain evidence="2">HN-11 Male</strain>
        <tissue evidence="2">Kidney and liver</tissue>
    </source>
</reference>
<keyword evidence="3" id="KW-1185">Reference proteome</keyword>
<evidence type="ECO:0000313" key="3">
    <source>
        <dbReference type="Proteomes" id="UP000770717"/>
    </source>
</evidence>
<organism evidence="2 3">
    <name type="scientific">Eleutherodactylus coqui</name>
    <name type="common">Puerto Rican coqui</name>
    <dbReference type="NCBI Taxonomy" id="57060"/>
    <lineage>
        <taxon>Eukaryota</taxon>
        <taxon>Metazoa</taxon>
        <taxon>Chordata</taxon>
        <taxon>Craniata</taxon>
        <taxon>Vertebrata</taxon>
        <taxon>Euteleostomi</taxon>
        <taxon>Amphibia</taxon>
        <taxon>Batrachia</taxon>
        <taxon>Anura</taxon>
        <taxon>Neobatrachia</taxon>
        <taxon>Hyloidea</taxon>
        <taxon>Eleutherodactylidae</taxon>
        <taxon>Eleutherodactylinae</taxon>
        <taxon>Eleutherodactylus</taxon>
        <taxon>Eleutherodactylus</taxon>
    </lineage>
</organism>
<evidence type="ECO:0000313" key="2">
    <source>
        <dbReference type="EMBL" id="KAG9494588.1"/>
    </source>
</evidence>
<proteinExistence type="predicted"/>
<dbReference type="Proteomes" id="UP000770717">
    <property type="component" value="Unassembled WGS sequence"/>
</dbReference>
<protein>
    <submittedName>
        <fullName evidence="2">Uncharacterized protein</fullName>
    </submittedName>
</protein>
<gene>
    <name evidence="2" type="ORF">GDO78_002100</name>
</gene>
<accession>A0A8J6FTQ5</accession>
<dbReference type="AlphaFoldDB" id="A0A8J6FTQ5"/>
<evidence type="ECO:0000256" key="1">
    <source>
        <dbReference type="SAM" id="MobiDB-lite"/>
    </source>
</evidence>